<dbReference type="EMBL" id="WVTD01000004">
    <property type="protein sequence ID" value="MYL97475.1"/>
    <property type="molecule type" value="Genomic_DNA"/>
</dbReference>
<feature type="transmembrane region" description="Helical" evidence="1">
    <location>
        <begin position="77"/>
        <end position="95"/>
    </location>
</feature>
<keyword evidence="1" id="KW-0812">Transmembrane</keyword>
<feature type="transmembrane region" description="Helical" evidence="1">
    <location>
        <begin position="6"/>
        <end position="27"/>
    </location>
</feature>
<gene>
    <name evidence="2" type="ORF">GR702_06770</name>
</gene>
<sequence length="96" mass="10503">MMTLQVAQAGLALLVLLNLATFLAFALDKARARRRGRRIAEATLLWLALAGGTPGAYAGRRSFRHKTRKQPFVGRLHAIAVLQLTALAVAAWLLLR</sequence>
<dbReference type="InterPro" id="IPR010718">
    <property type="entry name" value="DUF1294"/>
</dbReference>
<dbReference type="Pfam" id="PF06961">
    <property type="entry name" value="DUF1294"/>
    <property type="match status" value="1"/>
</dbReference>
<proteinExistence type="predicted"/>
<evidence type="ECO:0000313" key="3">
    <source>
        <dbReference type="Proteomes" id="UP000465810"/>
    </source>
</evidence>
<dbReference type="RefSeq" id="WP_160985220.1">
    <property type="nucleotide sequence ID" value="NZ_WVTD01000004.1"/>
</dbReference>
<feature type="transmembrane region" description="Helical" evidence="1">
    <location>
        <begin position="39"/>
        <end position="57"/>
    </location>
</feature>
<organism evidence="2 3">
    <name type="scientific">Novosphingobium silvae</name>
    <dbReference type="NCBI Taxonomy" id="2692619"/>
    <lineage>
        <taxon>Bacteria</taxon>
        <taxon>Pseudomonadati</taxon>
        <taxon>Pseudomonadota</taxon>
        <taxon>Alphaproteobacteria</taxon>
        <taxon>Sphingomonadales</taxon>
        <taxon>Sphingomonadaceae</taxon>
        <taxon>Novosphingobium</taxon>
    </lineage>
</organism>
<dbReference type="Proteomes" id="UP000465810">
    <property type="component" value="Unassembled WGS sequence"/>
</dbReference>
<keyword evidence="3" id="KW-1185">Reference proteome</keyword>
<keyword evidence="1" id="KW-0472">Membrane</keyword>
<evidence type="ECO:0000313" key="2">
    <source>
        <dbReference type="EMBL" id="MYL97475.1"/>
    </source>
</evidence>
<comment type="caution">
    <text evidence="2">The sequence shown here is derived from an EMBL/GenBank/DDBJ whole genome shotgun (WGS) entry which is preliminary data.</text>
</comment>
<reference evidence="2 3" key="1">
    <citation type="submission" date="2019-12" db="EMBL/GenBank/DDBJ databases">
        <authorList>
            <person name="Feng G."/>
            <person name="Zhu H."/>
        </authorList>
    </citation>
    <scope>NUCLEOTIDE SEQUENCE [LARGE SCALE GENOMIC DNA]</scope>
    <source>
        <strain evidence="2 3">FGD1</strain>
    </source>
</reference>
<keyword evidence="1" id="KW-1133">Transmembrane helix</keyword>
<name>A0A7X4GFJ6_9SPHN</name>
<accession>A0A7X4GFJ6</accession>
<dbReference type="AlphaFoldDB" id="A0A7X4GFJ6"/>
<protein>
    <submittedName>
        <fullName evidence="2">DUF1294 domain-containing protein</fullName>
    </submittedName>
</protein>
<evidence type="ECO:0000256" key="1">
    <source>
        <dbReference type="SAM" id="Phobius"/>
    </source>
</evidence>